<evidence type="ECO:0000256" key="1">
    <source>
        <dbReference type="ARBA" id="ARBA00022771"/>
    </source>
</evidence>
<dbReference type="Gene3D" id="3.30.40.10">
    <property type="entry name" value="Zinc/RING finger domain, C3HC4 (zinc finger)"/>
    <property type="match status" value="1"/>
</dbReference>
<name>A0A3M6TTR9_POCDA</name>
<feature type="domain" description="RING-type" evidence="5">
    <location>
        <begin position="333"/>
        <end position="373"/>
    </location>
</feature>
<dbReference type="InterPro" id="IPR037274">
    <property type="entry name" value="Znf_CHY_sf"/>
</dbReference>
<dbReference type="SUPFAM" id="SSF161245">
    <property type="entry name" value="Zinc hairpin stack"/>
    <property type="match status" value="1"/>
</dbReference>
<dbReference type="Proteomes" id="UP000275408">
    <property type="component" value="Unassembled WGS sequence"/>
</dbReference>
<dbReference type="InterPro" id="IPR001841">
    <property type="entry name" value="Znf_RING"/>
</dbReference>
<organism evidence="7 8">
    <name type="scientific">Pocillopora damicornis</name>
    <name type="common">Cauliflower coral</name>
    <name type="synonym">Millepora damicornis</name>
    <dbReference type="NCBI Taxonomy" id="46731"/>
    <lineage>
        <taxon>Eukaryota</taxon>
        <taxon>Metazoa</taxon>
        <taxon>Cnidaria</taxon>
        <taxon>Anthozoa</taxon>
        <taxon>Hexacorallia</taxon>
        <taxon>Scleractinia</taxon>
        <taxon>Astrocoeniina</taxon>
        <taxon>Pocilloporidae</taxon>
        <taxon>Pocillopora</taxon>
    </lineage>
</organism>
<evidence type="ECO:0000313" key="7">
    <source>
        <dbReference type="EMBL" id="RMX44719.1"/>
    </source>
</evidence>
<dbReference type="PROSITE" id="PS50089">
    <property type="entry name" value="ZF_RING_2"/>
    <property type="match status" value="1"/>
</dbReference>
<dbReference type="InterPro" id="IPR037275">
    <property type="entry name" value="Znf_CTCHY_sf"/>
</dbReference>
<keyword evidence="8" id="KW-1185">Reference proteome</keyword>
<feature type="compositionally biased region" description="Gly residues" evidence="4">
    <location>
        <begin position="123"/>
        <end position="132"/>
    </location>
</feature>
<feature type="compositionally biased region" description="Basic and acidic residues" evidence="4">
    <location>
        <begin position="57"/>
        <end position="67"/>
    </location>
</feature>
<dbReference type="InterPro" id="IPR013083">
    <property type="entry name" value="Znf_RING/FYVE/PHD"/>
</dbReference>
<dbReference type="GO" id="GO:0006511">
    <property type="term" value="P:ubiquitin-dependent protein catabolic process"/>
    <property type="evidence" value="ECO:0007669"/>
    <property type="project" value="TreeGrafter"/>
</dbReference>
<evidence type="ECO:0008006" key="9">
    <source>
        <dbReference type="Google" id="ProtNLM"/>
    </source>
</evidence>
<evidence type="ECO:0000256" key="4">
    <source>
        <dbReference type="SAM" id="MobiDB-lite"/>
    </source>
</evidence>
<keyword evidence="1 3" id="KW-0479">Metal-binding</keyword>
<dbReference type="SMART" id="SM00184">
    <property type="entry name" value="RING"/>
    <property type="match status" value="1"/>
</dbReference>
<comment type="caution">
    <text evidence="7">The sequence shown here is derived from an EMBL/GenBank/DDBJ whole genome shotgun (WGS) entry which is preliminary data.</text>
</comment>
<proteinExistence type="predicted"/>
<evidence type="ECO:0000256" key="2">
    <source>
        <dbReference type="ARBA" id="ARBA00022833"/>
    </source>
</evidence>
<dbReference type="STRING" id="46731.A0A3M6TTR9"/>
<dbReference type="GO" id="GO:0016567">
    <property type="term" value="P:protein ubiquitination"/>
    <property type="evidence" value="ECO:0007669"/>
    <property type="project" value="TreeGrafter"/>
</dbReference>
<sequence>MEIDSTNDNTDYSRTSKWFCPHYGRDTCTIQFKCCPENDRYPCHKCHNEFMIAQEEERAKEQEENKLLIENPNTEEVEEVSEQTTESTGQDASLATAAFPAEDRTRKQEEIKPLSEASEADKGLGGTSGGAEAGDNSADVAIQVEKRGSEGAENKTLHERLEIGNDENLTSKFGELQNCPPTQNGANRASSVGSFRETVVSTCSVEIDENIASETSNGKGVPQNSQSLKVKDAESPHPKATALDASDIECTACGWKQMISKNCENCKKSFADYYCSKCQLLIGYQVDPYHCDECKTCRENEKNHFHCYTCNVCMAKTLQENHQCFPDRGHDPCAICLEEVFSGAIIFPCFHMVHKDCAINLVQSGSVTCPMCRRPIYQEDQDGEETAPPSSSYLQRIISKLPSGFFSTSQLTKYFEKCPWVCTLGKRGWRSNVPKENTPEDTEMVSIEMQQPLQFDSEESVLPFPGTQTDV</sequence>
<gene>
    <name evidence="7" type="ORF">pdam_00012725</name>
</gene>
<dbReference type="Pfam" id="PF13639">
    <property type="entry name" value="zf-RING_2"/>
    <property type="match status" value="1"/>
</dbReference>
<feature type="region of interest" description="Disordered" evidence="4">
    <location>
        <begin position="214"/>
        <end position="239"/>
    </location>
</feature>
<evidence type="ECO:0000259" key="6">
    <source>
        <dbReference type="PROSITE" id="PS51270"/>
    </source>
</evidence>
<keyword evidence="1 3" id="KW-0863">Zinc-finger</keyword>
<protein>
    <recommendedName>
        <fullName evidence="9">RING-type domain-containing protein</fullName>
    </recommendedName>
</protein>
<dbReference type="PANTHER" id="PTHR21319">
    <property type="entry name" value="RING FINGER AND CHY ZINC FINGER DOMAIN-CONTAINING PROTEIN 1"/>
    <property type="match status" value="1"/>
</dbReference>
<dbReference type="AlphaFoldDB" id="A0A3M6TTR9"/>
<dbReference type="PANTHER" id="PTHR21319:SF53">
    <property type="entry name" value="RING FINGER AND CHY ZINC FINGER DOMAIN-CONTAINING PROTEIN 1"/>
    <property type="match status" value="1"/>
</dbReference>
<accession>A0A3M6TTR9</accession>
<evidence type="ECO:0000313" key="8">
    <source>
        <dbReference type="Proteomes" id="UP000275408"/>
    </source>
</evidence>
<dbReference type="OrthoDB" id="411372at2759"/>
<dbReference type="SUPFAM" id="SSF161219">
    <property type="entry name" value="CHY zinc finger-like"/>
    <property type="match status" value="1"/>
</dbReference>
<feature type="compositionally biased region" description="Basic and acidic residues" evidence="4">
    <location>
        <begin position="101"/>
        <end position="113"/>
    </location>
</feature>
<dbReference type="GO" id="GO:0008270">
    <property type="term" value="F:zinc ion binding"/>
    <property type="evidence" value="ECO:0007669"/>
    <property type="project" value="UniProtKB-KW"/>
</dbReference>
<feature type="compositionally biased region" description="Polar residues" evidence="4">
    <location>
        <begin position="214"/>
        <end position="228"/>
    </location>
</feature>
<dbReference type="SUPFAM" id="SSF57850">
    <property type="entry name" value="RING/U-box"/>
    <property type="match status" value="1"/>
</dbReference>
<dbReference type="PROSITE" id="PS51270">
    <property type="entry name" value="ZF_CTCHY"/>
    <property type="match status" value="1"/>
</dbReference>
<dbReference type="GO" id="GO:0061630">
    <property type="term" value="F:ubiquitin protein ligase activity"/>
    <property type="evidence" value="ECO:0007669"/>
    <property type="project" value="TreeGrafter"/>
</dbReference>
<dbReference type="EMBL" id="RCHS01002960">
    <property type="protein sequence ID" value="RMX44719.1"/>
    <property type="molecule type" value="Genomic_DNA"/>
</dbReference>
<feature type="region of interest" description="Disordered" evidence="4">
    <location>
        <begin position="57"/>
        <end position="138"/>
    </location>
</feature>
<dbReference type="GO" id="GO:0005634">
    <property type="term" value="C:nucleus"/>
    <property type="evidence" value="ECO:0007669"/>
    <property type="project" value="TreeGrafter"/>
</dbReference>
<keyword evidence="2" id="KW-0862">Zinc</keyword>
<feature type="domain" description="CTCHY-type" evidence="6">
    <location>
        <begin position="270"/>
        <end position="332"/>
    </location>
</feature>
<dbReference type="InterPro" id="IPR017921">
    <property type="entry name" value="Znf_CTCHY"/>
</dbReference>
<evidence type="ECO:0000259" key="5">
    <source>
        <dbReference type="PROSITE" id="PS50089"/>
    </source>
</evidence>
<reference evidence="7 8" key="1">
    <citation type="journal article" date="2018" name="Sci. Rep.">
        <title>Comparative analysis of the Pocillopora damicornis genome highlights role of immune system in coral evolution.</title>
        <authorList>
            <person name="Cunning R."/>
            <person name="Bay R.A."/>
            <person name="Gillette P."/>
            <person name="Baker A.C."/>
            <person name="Traylor-Knowles N."/>
        </authorList>
    </citation>
    <scope>NUCLEOTIDE SEQUENCE [LARGE SCALE GENOMIC DNA]</scope>
    <source>
        <strain evidence="7">RSMAS</strain>
        <tissue evidence="7">Whole animal</tissue>
    </source>
</reference>
<evidence type="ECO:0000256" key="3">
    <source>
        <dbReference type="PROSITE-ProRule" id="PRU00175"/>
    </source>
</evidence>